<dbReference type="Proteomes" id="UP000789860">
    <property type="component" value="Unassembled WGS sequence"/>
</dbReference>
<sequence length="379" mass="43516">MSPDQIEQWLKFGDIILNDNTAATNHYEMALSLFLIVDNYLSSYLVAQTLTNDETKKVHTCILQQIKKATFEAAPHVIFTDADPALIAAIRDKFLTTHTLHCIFHIAQNLLLNLKNILRDHYDEFIKDFFEVQQTKAFVLKLFTARMSSTSQIESYNAKIKRLIFNSNITLLELAEKLSVYILEENKKTEYALFRASISKTILTATADTILLNILTNELQKFLAVNLDDPDLFGENPNFTNIIAKSMLNFIDKDKIIEINSMKLFLVAQKFEIEEPMTMGWSGLIPYFNALVKELYGKAWGKAKAALMVAVWRHDCNFITILDKYLNDCQEVSSDSNVDSGSEDEIEIDNRRLDLSELINPHKVKEKVEQRELIELDMQ</sequence>
<protein>
    <submittedName>
        <fullName evidence="1">5472_t:CDS:1</fullName>
    </submittedName>
</protein>
<proteinExistence type="predicted"/>
<dbReference type="EMBL" id="CAJVPM010010149">
    <property type="protein sequence ID" value="CAG8570500.1"/>
    <property type="molecule type" value="Genomic_DNA"/>
</dbReference>
<accession>A0ACA9MAD3</accession>
<comment type="caution">
    <text evidence="1">The sequence shown here is derived from an EMBL/GenBank/DDBJ whole genome shotgun (WGS) entry which is preliminary data.</text>
</comment>
<organism evidence="1 2">
    <name type="scientific">Scutellospora calospora</name>
    <dbReference type="NCBI Taxonomy" id="85575"/>
    <lineage>
        <taxon>Eukaryota</taxon>
        <taxon>Fungi</taxon>
        <taxon>Fungi incertae sedis</taxon>
        <taxon>Mucoromycota</taxon>
        <taxon>Glomeromycotina</taxon>
        <taxon>Glomeromycetes</taxon>
        <taxon>Diversisporales</taxon>
        <taxon>Gigasporaceae</taxon>
        <taxon>Scutellospora</taxon>
    </lineage>
</organism>
<evidence type="ECO:0000313" key="2">
    <source>
        <dbReference type="Proteomes" id="UP000789860"/>
    </source>
</evidence>
<keyword evidence="2" id="KW-1185">Reference proteome</keyword>
<name>A0ACA9MAD3_9GLOM</name>
<gene>
    <name evidence="1" type="ORF">SCALOS_LOCUS5833</name>
</gene>
<evidence type="ECO:0000313" key="1">
    <source>
        <dbReference type="EMBL" id="CAG8570500.1"/>
    </source>
</evidence>
<feature type="non-terminal residue" evidence="1">
    <location>
        <position position="379"/>
    </location>
</feature>
<reference evidence="1" key="1">
    <citation type="submission" date="2021-06" db="EMBL/GenBank/DDBJ databases">
        <authorList>
            <person name="Kallberg Y."/>
            <person name="Tangrot J."/>
            <person name="Rosling A."/>
        </authorList>
    </citation>
    <scope>NUCLEOTIDE SEQUENCE</scope>
    <source>
        <strain evidence="1">AU212A</strain>
    </source>
</reference>